<dbReference type="InterPro" id="IPR036300">
    <property type="entry name" value="MIR_dom_sf"/>
</dbReference>
<name>A0AA35XEC4_GEOBA</name>
<comment type="caution">
    <text evidence="6">The sequence shown here is derived from an EMBL/GenBank/DDBJ whole genome shotgun (WGS) entry which is preliminary data.</text>
</comment>
<evidence type="ECO:0000256" key="3">
    <source>
        <dbReference type="SAM" id="MobiDB-lite"/>
    </source>
</evidence>
<dbReference type="SUPFAM" id="SSF82109">
    <property type="entry name" value="MIR domain"/>
    <property type="match status" value="1"/>
</dbReference>
<dbReference type="AlphaFoldDB" id="A0AA35XEC4"/>
<protein>
    <submittedName>
        <fullName evidence="6">Stromal cell-derived factor 2</fullName>
    </submittedName>
</protein>
<proteinExistence type="predicted"/>
<organism evidence="6 7">
    <name type="scientific">Geodia barretti</name>
    <name type="common">Barrett's horny sponge</name>
    <dbReference type="NCBI Taxonomy" id="519541"/>
    <lineage>
        <taxon>Eukaryota</taxon>
        <taxon>Metazoa</taxon>
        <taxon>Porifera</taxon>
        <taxon>Demospongiae</taxon>
        <taxon>Heteroscleromorpha</taxon>
        <taxon>Tetractinellida</taxon>
        <taxon>Astrophorina</taxon>
        <taxon>Geodiidae</taxon>
        <taxon>Geodia</taxon>
    </lineage>
</organism>
<dbReference type="Pfam" id="PF02815">
    <property type="entry name" value="MIR"/>
    <property type="match status" value="1"/>
</dbReference>
<dbReference type="Proteomes" id="UP001174909">
    <property type="component" value="Unassembled WGS sequence"/>
</dbReference>
<keyword evidence="2" id="KW-0677">Repeat</keyword>
<keyword evidence="7" id="KW-1185">Reference proteome</keyword>
<dbReference type="InterPro" id="IPR016093">
    <property type="entry name" value="MIR_motif"/>
</dbReference>
<feature type="domain" description="MIR" evidence="5">
    <location>
        <begin position="146"/>
        <end position="200"/>
    </location>
</feature>
<evidence type="ECO:0000256" key="2">
    <source>
        <dbReference type="ARBA" id="ARBA00022737"/>
    </source>
</evidence>
<dbReference type="SMART" id="SM00472">
    <property type="entry name" value="MIR"/>
    <property type="match status" value="3"/>
</dbReference>
<dbReference type="PANTHER" id="PTHR46809">
    <property type="entry name" value="STROMAL CELL-DERIVED FACTOR 2-LIKE PROTEIN"/>
    <property type="match status" value="1"/>
</dbReference>
<dbReference type="EMBL" id="CASHTH010004295">
    <property type="protein sequence ID" value="CAI8055673.1"/>
    <property type="molecule type" value="Genomic_DNA"/>
</dbReference>
<reference evidence="6" key="1">
    <citation type="submission" date="2023-03" db="EMBL/GenBank/DDBJ databases">
        <authorList>
            <person name="Steffen K."/>
            <person name="Cardenas P."/>
        </authorList>
    </citation>
    <scope>NUCLEOTIDE SEQUENCE</scope>
</reference>
<evidence type="ECO:0000313" key="6">
    <source>
        <dbReference type="EMBL" id="CAI8055673.1"/>
    </source>
</evidence>
<sequence>MTLKYLLPLVLALLFKTAAPAGFQQVTCGSVLKIANVDSSDRLHSHDVKYGSGSGQQTVTGVPHADDVNSYWLVKGAYGVDTNYQRGASVQCGSVIRLQHVQTRKFLHSHRFKSPLSGNQEVSAFGGDDSSDSGDNWEVECSSSQAQYWQRDENVRLKHVDTNAYLHITGHKYGRPISGQKEVSGISTKSSSNLWRAMEGVYLDSEKVA</sequence>
<feature type="signal peptide" evidence="4">
    <location>
        <begin position="1"/>
        <end position="20"/>
    </location>
</feature>
<dbReference type="PROSITE" id="PS50919">
    <property type="entry name" value="MIR"/>
    <property type="match status" value="3"/>
</dbReference>
<evidence type="ECO:0000256" key="1">
    <source>
        <dbReference type="ARBA" id="ARBA00022729"/>
    </source>
</evidence>
<feature type="domain" description="MIR" evidence="5">
    <location>
        <begin position="87"/>
        <end position="142"/>
    </location>
</feature>
<gene>
    <name evidence="6" type="ORF">GBAR_LOCUS30369</name>
</gene>
<accession>A0AA35XEC4</accession>
<dbReference type="Gene3D" id="2.80.10.50">
    <property type="match status" value="1"/>
</dbReference>
<dbReference type="PANTHER" id="PTHR46809:SF2">
    <property type="entry name" value="GH21273P"/>
    <property type="match status" value="1"/>
</dbReference>
<evidence type="ECO:0000313" key="7">
    <source>
        <dbReference type="Proteomes" id="UP001174909"/>
    </source>
</evidence>
<evidence type="ECO:0000259" key="5">
    <source>
        <dbReference type="PROSITE" id="PS50919"/>
    </source>
</evidence>
<feature type="region of interest" description="Disordered" evidence="3">
    <location>
        <begin position="118"/>
        <end position="137"/>
    </location>
</feature>
<feature type="chain" id="PRO_5041412807" evidence="4">
    <location>
        <begin position="21"/>
        <end position="209"/>
    </location>
</feature>
<keyword evidence="1 4" id="KW-0732">Signal</keyword>
<evidence type="ECO:0000256" key="4">
    <source>
        <dbReference type="SAM" id="SignalP"/>
    </source>
</evidence>
<feature type="domain" description="MIR" evidence="5">
    <location>
        <begin position="23"/>
        <end position="77"/>
    </location>
</feature>